<proteinExistence type="predicted"/>
<dbReference type="RefSeq" id="WP_002705233.1">
    <property type="nucleotide sequence ID" value="NZ_AGRW01000050.1"/>
</dbReference>
<dbReference type="PATRIC" id="fig|907348.3.peg.1999"/>
<dbReference type="STRING" id="907348.TresaDRAFT_1345"/>
<protein>
    <recommendedName>
        <fullName evidence="4">Lipoprotein</fullName>
    </recommendedName>
</protein>
<accession>H7EM45</accession>
<evidence type="ECO:0000313" key="3">
    <source>
        <dbReference type="Proteomes" id="UP000003571"/>
    </source>
</evidence>
<sequence>MKARLAKICPLLPFALIFALLLASCATESKIFGLKNITLDGENCIKTQMFYVHTGDNDRREPIANREFVIFVFFDDKTEGEIYGKTDRNGWVYVKNIPDGKYSFLFASRNDKQTDTDKTEQPPPAL</sequence>
<organism evidence="2 3">
    <name type="scientific">Treponema saccharophilum DSM 2985</name>
    <dbReference type="NCBI Taxonomy" id="907348"/>
    <lineage>
        <taxon>Bacteria</taxon>
        <taxon>Pseudomonadati</taxon>
        <taxon>Spirochaetota</taxon>
        <taxon>Spirochaetia</taxon>
        <taxon>Spirochaetales</taxon>
        <taxon>Treponemataceae</taxon>
        <taxon>Treponema</taxon>
    </lineage>
</organism>
<evidence type="ECO:0000313" key="2">
    <source>
        <dbReference type="EMBL" id="EIC01453.1"/>
    </source>
</evidence>
<evidence type="ECO:0000256" key="1">
    <source>
        <dbReference type="SAM" id="SignalP"/>
    </source>
</evidence>
<feature type="chain" id="PRO_5003610239" description="Lipoprotein" evidence="1">
    <location>
        <begin position="26"/>
        <end position="126"/>
    </location>
</feature>
<comment type="caution">
    <text evidence="2">The sequence shown here is derived from an EMBL/GenBank/DDBJ whole genome shotgun (WGS) entry which is preliminary data.</text>
</comment>
<evidence type="ECO:0008006" key="4">
    <source>
        <dbReference type="Google" id="ProtNLM"/>
    </source>
</evidence>
<dbReference type="EMBL" id="AGRW01000050">
    <property type="protein sequence ID" value="EIC01453.1"/>
    <property type="molecule type" value="Genomic_DNA"/>
</dbReference>
<dbReference type="Proteomes" id="UP000003571">
    <property type="component" value="Unassembled WGS sequence"/>
</dbReference>
<dbReference type="AlphaFoldDB" id="H7EM45"/>
<name>H7EM45_9SPIR</name>
<dbReference type="PROSITE" id="PS51257">
    <property type="entry name" value="PROKAR_LIPOPROTEIN"/>
    <property type="match status" value="1"/>
</dbReference>
<keyword evidence="1" id="KW-0732">Signal</keyword>
<keyword evidence="3" id="KW-1185">Reference proteome</keyword>
<feature type="signal peptide" evidence="1">
    <location>
        <begin position="1"/>
        <end position="25"/>
    </location>
</feature>
<reference evidence="2 3" key="1">
    <citation type="submission" date="2011-09" db="EMBL/GenBank/DDBJ databases">
        <title>The draft genome of Treponema saccharophilum DSM 2985.</title>
        <authorList>
            <consortium name="US DOE Joint Genome Institute (JGI-PGF)"/>
            <person name="Lucas S."/>
            <person name="Copeland A."/>
            <person name="Lapidus A."/>
            <person name="Glavina del Rio T."/>
            <person name="Dalin E."/>
            <person name="Tice H."/>
            <person name="Bruce D."/>
            <person name="Goodwin L."/>
            <person name="Pitluck S."/>
            <person name="Peters L."/>
            <person name="Kyrpides N."/>
            <person name="Mavromatis K."/>
            <person name="Ivanova N."/>
            <person name="Markowitz V."/>
            <person name="Cheng J.-F."/>
            <person name="Hugenholtz P."/>
            <person name="Woyke T."/>
            <person name="Wu D."/>
            <person name="Gronow S."/>
            <person name="Wellnitz S."/>
            <person name="Brambilla E."/>
            <person name="Klenk H.-P."/>
            <person name="Eisen J.A."/>
        </authorList>
    </citation>
    <scope>NUCLEOTIDE SEQUENCE [LARGE SCALE GENOMIC DNA]</scope>
    <source>
        <strain evidence="2 3">DSM 2985</strain>
    </source>
</reference>
<gene>
    <name evidence="2" type="ORF">TresaDRAFT_1345</name>
</gene>